<evidence type="ECO:0000256" key="4">
    <source>
        <dbReference type="ARBA" id="ARBA00022628"/>
    </source>
</evidence>
<comment type="subunit">
    <text evidence="3">Heterodimer of an alpha and a beta chain.</text>
</comment>
<keyword evidence="4" id="KW-0846">Cobalamin</keyword>
<evidence type="ECO:0000256" key="1">
    <source>
        <dbReference type="ARBA" id="ARBA00001922"/>
    </source>
</evidence>
<comment type="caution">
    <text evidence="8">The sequence shown here is derived from an EMBL/GenBank/DDBJ whole genome shotgun (WGS) entry which is preliminary data.</text>
</comment>
<dbReference type="InterPro" id="IPR016176">
    <property type="entry name" value="Cbl-dep_enz_cat"/>
</dbReference>
<dbReference type="CDD" id="cd03677">
    <property type="entry name" value="MM_CoA_mutase_beta"/>
    <property type="match status" value="1"/>
</dbReference>
<dbReference type="Gene3D" id="3.20.20.240">
    <property type="entry name" value="Methylmalonyl-CoA mutase"/>
    <property type="match status" value="1"/>
</dbReference>
<protein>
    <submittedName>
        <fullName evidence="8">Heterodimeric methylmalonyl-CoA mutase small subunit</fullName>
    </submittedName>
</protein>
<dbReference type="GO" id="GO:0031419">
    <property type="term" value="F:cobalamin binding"/>
    <property type="evidence" value="ECO:0007669"/>
    <property type="project" value="UniProtKB-KW"/>
</dbReference>
<dbReference type="Proteomes" id="UP000255355">
    <property type="component" value="Unassembled WGS sequence"/>
</dbReference>
<dbReference type="GO" id="GO:0046872">
    <property type="term" value="F:metal ion binding"/>
    <property type="evidence" value="ECO:0007669"/>
    <property type="project" value="InterPro"/>
</dbReference>
<evidence type="ECO:0000256" key="5">
    <source>
        <dbReference type="ARBA" id="ARBA00023235"/>
    </source>
</evidence>
<dbReference type="PANTHER" id="PTHR48101:SF4">
    <property type="entry name" value="METHYLMALONYL-COA MUTASE, MITOCHONDRIAL"/>
    <property type="match status" value="1"/>
</dbReference>
<dbReference type="Pfam" id="PF01642">
    <property type="entry name" value="MM_CoA_mutase"/>
    <property type="match status" value="2"/>
</dbReference>
<accession>A0A370HFP7</accession>
<dbReference type="RefSeq" id="WP_068029153.1">
    <property type="nucleotide sequence ID" value="NZ_QQAZ01000001.1"/>
</dbReference>
<dbReference type="OrthoDB" id="9762378at2"/>
<dbReference type="Gene3D" id="3.40.50.280">
    <property type="entry name" value="Cobalamin-binding domain"/>
    <property type="match status" value="1"/>
</dbReference>
<keyword evidence="9" id="KW-1185">Reference proteome</keyword>
<proteinExistence type="inferred from homology"/>
<feature type="domain" description="Methylmalonyl-CoA mutase alpha/beta chain catalytic" evidence="7">
    <location>
        <begin position="49"/>
        <end position="118"/>
    </location>
</feature>
<evidence type="ECO:0000313" key="8">
    <source>
        <dbReference type="EMBL" id="RDI55616.1"/>
    </source>
</evidence>
<dbReference type="SUPFAM" id="SSF51703">
    <property type="entry name" value="Cobalamin (vitamin B12)-dependent enzymes"/>
    <property type="match status" value="1"/>
</dbReference>
<dbReference type="GO" id="GO:0005737">
    <property type="term" value="C:cytoplasm"/>
    <property type="evidence" value="ECO:0007669"/>
    <property type="project" value="TreeGrafter"/>
</dbReference>
<evidence type="ECO:0000313" key="9">
    <source>
        <dbReference type="Proteomes" id="UP000255355"/>
    </source>
</evidence>
<dbReference type="PANTHER" id="PTHR48101">
    <property type="entry name" value="METHYLMALONYL-COA MUTASE, MITOCHONDRIAL-RELATED"/>
    <property type="match status" value="1"/>
</dbReference>
<evidence type="ECO:0000256" key="6">
    <source>
        <dbReference type="ARBA" id="ARBA00023285"/>
    </source>
</evidence>
<dbReference type="InterPro" id="IPR036724">
    <property type="entry name" value="Cobalamin-bd_sf"/>
</dbReference>
<sequence length="625" mass="65160">MPTGSDPGADVVPGYAAWRKGVAGVLAKARKVDASELGDEPEKLLEVSTYDGLTVAPLYTRRDELPEQPLPGEFPFVRGSDGTRDVHRGWYVGARFGGGDAAEANREIMAALESGVSAVWLGAGERGVAVADLPTALRGLLFELAPLVLDAGADLDGAAAQLFSILDGYVLPEGAAASNRADIEVALGATPLTSRFNGTPHVEMDAAVSLAQQAIARPETVRALTVCGVAFHNEGASDAQELGAAVAAGLEYLRVLTDAGVDVADALGQLMFRFAATDDQFETIAKFRAGRRLWARVAHELGAPAFGNAPQYAVTSAAMMTQRDPWVNMLRTTLAAFGAGVGGADYVTVLPFDSALPPGELDVSQAFSDRMARNTQLLLLEESHLGHVRDPGAGSWFVESLTDELAHRAWEFMQEIERAGGYLAALESGLLAERIAAVRERREADVAHRKTAVTGVNEFPNLAEEPLSEAARLPGAVARYGAAFEALRNRSDAYLSAHGARPRAVLIPLGPVAEHNVRVTFTANLLASGGIEAVNPGALEIAGIGAAASESASTIAVLCGTDARYAAEAGAAVEQLRSAGVATVLLAGPEKAVAELSGTQRPDGFLTARMDAVAALSGLLEKVGA</sequence>
<comment type="cofactor">
    <cofactor evidence="1">
        <name>adenosylcob(III)alamin</name>
        <dbReference type="ChEBI" id="CHEBI:18408"/>
    </cofactor>
</comment>
<name>A0A370HFP7_9NOCA</name>
<dbReference type="STRING" id="1210089.GCA_001613165_06704"/>
<gene>
    <name evidence="8" type="ORF">DFR68_101450</name>
</gene>
<dbReference type="EMBL" id="QQAZ01000001">
    <property type="protein sequence ID" value="RDI55616.1"/>
    <property type="molecule type" value="Genomic_DNA"/>
</dbReference>
<dbReference type="InterPro" id="IPR006099">
    <property type="entry name" value="MeMalonylCoA_mutase_a/b_cat"/>
</dbReference>
<keyword evidence="6" id="KW-0170">Cobalt</keyword>
<comment type="similarity">
    <text evidence="2">Belongs to the methylmalonyl-CoA mutase family.</text>
</comment>
<dbReference type="AlphaFoldDB" id="A0A370HFP7"/>
<evidence type="ECO:0000256" key="3">
    <source>
        <dbReference type="ARBA" id="ARBA00011870"/>
    </source>
</evidence>
<feature type="domain" description="Methylmalonyl-CoA mutase alpha/beta chain catalytic" evidence="7">
    <location>
        <begin position="199"/>
        <end position="467"/>
    </location>
</feature>
<dbReference type="GO" id="GO:0019678">
    <property type="term" value="P:propionate metabolic process, methylmalonyl pathway"/>
    <property type="evidence" value="ECO:0007669"/>
    <property type="project" value="TreeGrafter"/>
</dbReference>
<dbReference type="GO" id="GO:0004494">
    <property type="term" value="F:methylmalonyl-CoA mutase activity"/>
    <property type="evidence" value="ECO:0007669"/>
    <property type="project" value="UniProtKB-EC"/>
</dbReference>
<reference evidence="8 9" key="1">
    <citation type="submission" date="2018-07" db="EMBL/GenBank/DDBJ databases">
        <title>Genomic Encyclopedia of Type Strains, Phase IV (KMG-IV): sequencing the most valuable type-strain genomes for metagenomic binning, comparative biology and taxonomic classification.</title>
        <authorList>
            <person name="Goeker M."/>
        </authorList>
    </citation>
    <scope>NUCLEOTIDE SEQUENCE [LARGE SCALE GENOMIC DNA]</scope>
    <source>
        <strain evidence="8 9">DSM 44952</strain>
    </source>
</reference>
<evidence type="ECO:0000256" key="2">
    <source>
        <dbReference type="ARBA" id="ARBA00008465"/>
    </source>
</evidence>
<keyword evidence="5" id="KW-0413">Isomerase</keyword>
<dbReference type="SUPFAM" id="SSF52242">
    <property type="entry name" value="Cobalamin (vitamin B12)-binding domain"/>
    <property type="match status" value="1"/>
</dbReference>
<organism evidence="8 9">
    <name type="scientific">Nocardia mexicana</name>
    <dbReference type="NCBI Taxonomy" id="279262"/>
    <lineage>
        <taxon>Bacteria</taxon>
        <taxon>Bacillati</taxon>
        <taxon>Actinomycetota</taxon>
        <taxon>Actinomycetes</taxon>
        <taxon>Mycobacteriales</taxon>
        <taxon>Nocardiaceae</taxon>
        <taxon>Nocardia</taxon>
    </lineage>
</organism>
<evidence type="ECO:0000259" key="7">
    <source>
        <dbReference type="Pfam" id="PF01642"/>
    </source>
</evidence>